<evidence type="ECO:0000256" key="10">
    <source>
        <dbReference type="ARBA" id="ARBA00023012"/>
    </source>
</evidence>
<dbReference type="InterPro" id="IPR036890">
    <property type="entry name" value="HATPase_C_sf"/>
</dbReference>
<dbReference type="Proteomes" id="UP000664122">
    <property type="component" value="Unassembled WGS sequence"/>
</dbReference>
<dbReference type="Pfam" id="PF07694">
    <property type="entry name" value="5TM-5TMR_LYT"/>
    <property type="match status" value="1"/>
</dbReference>
<evidence type="ECO:0000256" key="2">
    <source>
        <dbReference type="ARBA" id="ARBA00004651"/>
    </source>
</evidence>
<feature type="transmembrane region" description="Helical" evidence="13">
    <location>
        <begin position="164"/>
        <end position="183"/>
    </location>
</feature>
<evidence type="ECO:0000259" key="16">
    <source>
        <dbReference type="PROSITE" id="PS50113"/>
    </source>
</evidence>
<keyword evidence="6" id="KW-0808">Transferase</keyword>
<dbReference type="Pfam" id="PF00072">
    <property type="entry name" value="Response_reg"/>
    <property type="match status" value="1"/>
</dbReference>
<evidence type="ECO:0000256" key="9">
    <source>
        <dbReference type="ARBA" id="ARBA00022989"/>
    </source>
</evidence>
<keyword evidence="8" id="KW-0418">Kinase</keyword>
<evidence type="ECO:0000313" key="18">
    <source>
        <dbReference type="Proteomes" id="UP000664122"/>
    </source>
</evidence>
<evidence type="ECO:0000256" key="3">
    <source>
        <dbReference type="ARBA" id="ARBA00012438"/>
    </source>
</evidence>
<feature type="transmembrane region" description="Helical" evidence="13">
    <location>
        <begin position="96"/>
        <end position="122"/>
    </location>
</feature>
<dbReference type="InterPro" id="IPR000700">
    <property type="entry name" value="PAS-assoc_C"/>
</dbReference>
<dbReference type="SMART" id="SM00387">
    <property type="entry name" value="HATPase_c"/>
    <property type="match status" value="1"/>
</dbReference>
<dbReference type="InterPro" id="IPR003661">
    <property type="entry name" value="HisK_dim/P_dom"/>
</dbReference>
<feature type="domain" description="Histidine kinase" evidence="14">
    <location>
        <begin position="325"/>
        <end position="545"/>
    </location>
</feature>
<comment type="caution">
    <text evidence="17">The sequence shown here is derived from an EMBL/GenBank/DDBJ whole genome shotgun (WGS) entry which is preliminary data.</text>
</comment>
<dbReference type="InterPro" id="IPR001789">
    <property type="entry name" value="Sig_transdc_resp-reg_receiver"/>
</dbReference>
<dbReference type="InterPro" id="IPR035965">
    <property type="entry name" value="PAS-like_dom_sf"/>
</dbReference>
<evidence type="ECO:0000256" key="7">
    <source>
        <dbReference type="ARBA" id="ARBA00022692"/>
    </source>
</evidence>
<comment type="subcellular location">
    <subcellularLocation>
        <location evidence="2">Cell membrane</location>
        <topology evidence="2">Multi-pass membrane protein</topology>
    </subcellularLocation>
</comment>
<dbReference type="Gene3D" id="3.40.50.2300">
    <property type="match status" value="1"/>
</dbReference>
<evidence type="ECO:0000256" key="12">
    <source>
        <dbReference type="PROSITE-ProRule" id="PRU00169"/>
    </source>
</evidence>
<evidence type="ECO:0000256" key="6">
    <source>
        <dbReference type="ARBA" id="ARBA00022679"/>
    </source>
</evidence>
<dbReference type="Gene3D" id="1.10.287.130">
    <property type="match status" value="1"/>
</dbReference>
<keyword evidence="9 13" id="KW-1133">Transmembrane helix</keyword>
<dbReference type="InterPro" id="IPR011006">
    <property type="entry name" value="CheY-like_superfamily"/>
</dbReference>
<dbReference type="InterPro" id="IPR000014">
    <property type="entry name" value="PAS"/>
</dbReference>
<dbReference type="SUPFAM" id="SSF55874">
    <property type="entry name" value="ATPase domain of HSP90 chaperone/DNA topoisomerase II/histidine kinase"/>
    <property type="match status" value="1"/>
</dbReference>
<evidence type="ECO:0000256" key="11">
    <source>
        <dbReference type="ARBA" id="ARBA00023136"/>
    </source>
</evidence>
<dbReference type="FunFam" id="3.30.565.10:FF:000006">
    <property type="entry name" value="Sensor histidine kinase WalK"/>
    <property type="match status" value="1"/>
</dbReference>
<dbReference type="FunFam" id="1.10.287.130:FF:000001">
    <property type="entry name" value="Two-component sensor histidine kinase"/>
    <property type="match status" value="1"/>
</dbReference>
<dbReference type="InterPro" id="IPR005467">
    <property type="entry name" value="His_kinase_dom"/>
</dbReference>
<proteinExistence type="predicted"/>
<dbReference type="RefSeq" id="WP_207257018.1">
    <property type="nucleotide sequence ID" value="NZ_JAFMPP010000004.1"/>
</dbReference>
<keyword evidence="18" id="KW-1185">Reference proteome</keyword>
<keyword evidence="11 13" id="KW-0472">Membrane</keyword>
<gene>
    <name evidence="17" type="ORF">J1C48_06700</name>
</gene>
<evidence type="ECO:0000256" key="8">
    <source>
        <dbReference type="ARBA" id="ARBA00022777"/>
    </source>
</evidence>
<evidence type="ECO:0000256" key="5">
    <source>
        <dbReference type="ARBA" id="ARBA00022553"/>
    </source>
</evidence>
<dbReference type="GO" id="GO:0000155">
    <property type="term" value="F:phosphorelay sensor kinase activity"/>
    <property type="evidence" value="ECO:0007669"/>
    <property type="project" value="InterPro"/>
</dbReference>
<dbReference type="Gene3D" id="3.30.450.20">
    <property type="entry name" value="PAS domain"/>
    <property type="match status" value="1"/>
</dbReference>
<evidence type="ECO:0000256" key="13">
    <source>
        <dbReference type="SAM" id="Phobius"/>
    </source>
</evidence>
<dbReference type="PRINTS" id="PR00344">
    <property type="entry name" value="BCTRLSENSOR"/>
</dbReference>
<reference evidence="17" key="1">
    <citation type="submission" date="2021-03" db="EMBL/GenBank/DDBJ databases">
        <title>Whole genome sequence of Jiella sp. CQZ9-1.</title>
        <authorList>
            <person name="Tuo L."/>
        </authorList>
    </citation>
    <scope>NUCLEOTIDE SEQUENCE</scope>
    <source>
        <strain evidence="17">CQZ9-1</strain>
    </source>
</reference>
<dbReference type="SUPFAM" id="SSF52172">
    <property type="entry name" value="CheY-like"/>
    <property type="match status" value="1"/>
</dbReference>
<dbReference type="InterPro" id="IPR003594">
    <property type="entry name" value="HATPase_dom"/>
</dbReference>
<dbReference type="InterPro" id="IPR013656">
    <property type="entry name" value="PAS_4"/>
</dbReference>
<dbReference type="GO" id="GO:0005886">
    <property type="term" value="C:plasma membrane"/>
    <property type="evidence" value="ECO:0007669"/>
    <property type="project" value="UniProtKB-SubCell"/>
</dbReference>
<keyword evidence="7 13" id="KW-0812">Transmembrane</keyword>
<feature type="transmembrane region" description="Helical" evidence="13">
    <location>
        <begin position="71"/>
        <end position="90"/>
    </location>
</feature>
<dbReference type="SMART" id="SM00388">
    <property type="entry name" value="HisKA"/>
    <property type="match status" value="1"/>
</dbReference>
<dbReference type="NCBIfam" id="TIGR00229">
    <property type="entry name" value="sensory_box"/>
    <property type="match status" value="1"/>
</dbReference>
<dbReference type="PROSITE" id="PS50113">
    <property type="entry name" value="PAC"/>
    <property type="match status" value="1"/>
</dbReference>
<dbReference type="PANTHER" id="PTHR43047:SF72">
    <property type="entry name" value="OSMOSENSING HISTIDINE PROTEIN KINASE SLN1"/>
    <property type="match status" value="1"/>
</dbReference>
<dbReference type="AlphaFoldDB" id="A0A939FWQ6"/>
<dbReference type="InterPro" id="IPR004358">
    <property type="entry name" value="Sig_transdc_His_kin-like_C"/>
</dbReference>
<dbReference type="CDD" id="cd00082">
    <property type="entry name" value="HisKA"/>
    <property type="match status" value="1"/>
</dbReference>
<dbReference type="EMBL" id="JAFMPP010000004">
    <property type="protein sequence ID" value="MBO0662259.1"/>
    <property type="molecule type" value="Genomic_DNA"/>
</dbReference>
<dbReference type="Pfam" id="PF00512">
    <property type="entry name" value="HisKA"/>
    <property type="match status" value="1"/>
</dbReference>
<dbReference type="EC" id="2.7.13.3" evidence="3"/>
<keyword evidence="4" id="KW-1003">Cell membrane</keyword>
<dbReference type="SUPFAM" id="SSF55785">
    <property type="entry name" value="PYP-like sensor domain (PAS domain)"/>
    <property type="match status" value="1"/>
</dbReference>
<dbReference type="GO" id="GO:0071555">
    <property type="term" value="P:cell wall organization"/>
    <property type="evidence" value="ECO:0007669"/>
    <property type="project" value="InterPro"/>
</dbReference>
<keyword evidence="5 12" id="KW-0597">Phosphoprotein</keyword>
<dbReference type="GO" id="GO:0009927">
    <property type="term" value="F:histidine phosphotransfer kinase activity"/>
    <property type="evidence" value="ECO:0007669"/>
    <property type="project" value="TreeGrafter"/>
</dbReference>
<name>A0A939FWQ6_9HYPH</name>
<feature type="transmembrane region" description="Helical" evidence="13">
    <location>
        <begin position="39"/>
        <end position="59"/>
    </location>
</feature>
<dbReference type="PROSITE" id="PS50110">
    <property type="entry name" value="RESPONSE_REGULATORY"/>
    <property type="match status" value="1"/>
</dbReference>
<evidence type="ECO:0000256" key="1">
    <source>
        <dbReference type="ARBA" id="ARBA00000085"/>
    </source>
</evidence>
<dbReference type="CDD" id="cd00130">
    <property type="entry name" value="PAS"/>
    <property type="match status" value="1"/>
</dbReference>
<feature type="transmembrane region" description="Helical" evidence="13">
    <location>
        <begin position="134"/>
        <end position="152"/>
    </location>
</feature>
<comment type="catalytic activity">
    <reaction evidence="1">
        <text>ATP + protein L-histidine = ADP + protein N-phospho-L-histidine.</text>
        <dbReference type="EC" id="2.7.13.3"/>
    </reaction>
</comment>
<dbReference type="Gene3D" id="3.30.565.10">
    <property type="entry name" value="Histidine kinase-like ATPase, C-terminal domain"/>
    <property type="match status" value="1"/>
</dbReference>
<evidence type="ECO:0000259" key="15">
    <source>
        <dbReference type="PROSITE" id="PS50110"/>
    </source>
</evidence>
<keyword evidence="10" id="KW-0902">Two-component regulatory system</keyword>
<evidence type="ECO:0000313" key="17">
    <source>
        <dbReference type="EMBL" id="MBO0662259.1"/>
    </source>
</evidence>
<dbReference type="SUPFAM" id="SSF47384">
    <property type="entry name" value="Homodimeric domain of signal transducing histidine kinase"/>
    <property type="match status" value="1"/>
</dbReference>
<evidence type="ECO:0000259" key="14">
    <source>
        <dbReference type="PROSITE" id="PS50109"/>
    </source>
</evidence>
<protein>
    <recommendedName>
        <fullName evidence="3">histidine kinase</fullName>
        <ecNumber evidence="3">2.7.13.3</ecNumber>
    </recommendedName>
</protein>
<dbReference type="PANTHER" id="PTHR43047">
    <property type="entry name" value="TWO-COMPONENT HISTIDINE PROTEIN KINASE"/>
    <property type="match status" value="1"/>
</dbReference>
<dbReference type="Pfam" id="PF08448">
    <property type="entry name" value="PAS_4"/>
    <property type="match status" value="1"/>
</dbReference>
<sequence length="695" mass="76340">MLAVLQPLIANLALVSVAIVVWDLLEDYIDRHTELSRSIVFGLMMGAAALISMGMMPSFQTGIKADLRTPLVAISALFGGVPTALISSLMSGGYRIYLGGVGVVGGLTGIVSAAAAGLVMRWWCANRDLNFRELVFFAIFATAASNLSFLVLPSDLAMHLMRELGPPLALTKFIATLLMGLLLKRSERRRKVMHENVIFRSMVKHLPDCLNFKDAEGRFVAANPATAQLMGASSEHDLITRSDTDFYPLAAAMRYREEELAVIRDQKPARFLQEFINPDGGQRWLSTLKAPVYGRWGELLGIITHNRDVTDEIRMAKSKSEFISLVSHELRTPLTSIRGALGLLVGGMVHDLPEKTQSLIKIAHNNSERLIFLVNDILDMEKVESGKMEFTIAPTELRPLIEQVVEGNASYMHEKAIQTIIEDEVPGANAMVDAQRLQQVCLNLLSNAMKFSPENSTITIRITAQRRFLRIAVSDEGPGISEEFRKRIFQKFERSNMADNRSIGGTGLGLNIAKSITENMGGQIGFECHDDRPGTTFFVDLVPASGLGGAAITVGDEAKATPRLRLLHIEDDENARDGVAEVLSANYDLTSVGALDEARSVLSKSVFDLVILDVWLPDGSGLEIIEHVPVRTPLLILSDCPLDPANFKRPITIGRKSQIPLSDIPALVEKALDVQGPQSTILKPPSWRSRMLSRR</sequence>
<evidence type="ECO:0000256" key="4">
    <source>
        <dbReference type="ARBA" id="ARBA00022475"/>
    </source>
</evidence>
<organism evidence="17 18">
    <name type="scientific">Jiella flava</name>
    <dbReference type="NCBI Taxonomy" id="2816857"/>
    <lineage>
        <taxon>Bacteria</taxon>
        <taxon>Pseudomonadati</taxon>
        <taxon>Pseudomonadota</taxon>
        <taxon>Alphaproteobacteria</taxon>
        <taxon>Hyphomicrobiales</taxon>
        <taxon>Aurantimonadaceae</taxon>
        <taxon>Jiella</taxon>
    </lineage>
</organism>
<dbReference type="InterPro" id="IPR036097">
    <property type="entry name" value="HisK_dim/P_sf"/>
</dbReference>
<feature type="domain" description="PAC" evidence="16">
    <location>
        <begin position="269"/>
        <end position="321"/>
    </location>
</feature>
<feature type="modified residue" description="4-aspartylphosphate" evidence="12">
    <location>
        <position position="613"/>
    </location>
</feature>
<dbReference type="Pfam" id="PF02518">
    <property type="entry name" value="HATPase_c"/>
    <property type="match status" value="1"/>
</dbReference>
<dbReference type="PROSITE" id="PS50109">
    <property type="entry name" value="HIS_KIN"/>
    <property type="match status" value="1"/>
</dbReference>
<accession>A0A939FWQ6</accession>
<dbReference type="SMART" id="SM00448">
    <property type="entry name" value="REC"/>
    <property type="match status" value="1"/>
</dbReference>
<dbReference type="InterPro" id="IPR011620">
    <property type="entry name" value="Sig_transdc_His_kinase_LytS_TM"/>
</dbReference>
<feature type="domain" description="Response regulatory" evidence="15">
    <location>
        <begin position="565"/>
        <end position="676"/>
    </location>
</feature>